<reference evidence="1 2" key="1">
    <citation type="journal article" date="2018" name="Sci. Rep.">
        <title>Genomic signatures of local adaptation to the degree of environmental predictability in rotifers.</title>
        <authorList>
            <person name="Franch-Gras L."/>
            <person name="Hahn C."/>
            <person name="Garcia-Roger E.M."/>
            <person name="Carmona M.J."/>
            <person name="Serra M."/>
            <person name="Gomez A."/>
        </authorList>
    </citation>
    <scope>NUCLEOTIDE SEQUENCE [LARGE SCALE GENOMIC DNA]</scope>
    <source>
        <strain evidence="1">HYR1</strain>
    </source>
</reference>
<sequence length="60" mass="6973">MILISNQPFPLICGRTSNNVLTYKFHIPSDDLNKIPDADKYKNLFNNATKDLDHQIYIYS</sequence>
<keyword evidence="2" id="KW-1185">Reference proteome</keyword>
<dbReference type="AlphaFoldDB" id="A0A3M7RC64"/>
<evidence type="ECO:0000313" key="1">
    <source>
        <dbReference type="EMBL" id="RNA21061.1"/>
    </source>
</evidence>
<dbReference type="Proteomes" id="UP000276133">
    <property type="component" value="Unassembled WGS sequence"/>
</dbReference>
<proteinExistence type="predicted"/>
<protein>
    <submittedName>
        <fullName evidence="1">Uncharacterized protein</fullName>
    </submittedName>
</protein>
<accession>A0A3M7RC64</accession>
<comment type="caution">
    <text evidence="1">The sequence shown here is derived from an EMBL/GenBank/DDBJ whole genome shotgun (WGS) entry which is preliminary data.</text>
</comment>
<gene>
    <name evidence="1" type="ORF">BpHYR1_029632</name>
</gene>
<evidence type="ECO:0000313" key="2">
    <source>
        <dbReference type="Proteomes" id="UP000276133"/>
    </source>
</evidence>
<name>A0A3M7RC64_BRAPC</name>
<dbReference type="EMBL" id="REGN01003743">
    <property type="protein sequence ID" value="RNA21061.1"/>
    <property type="molecule type" value="Genomic_DNA"/>
</dbReference>
<organism evidence="1 2">
    <name type="scientific">Brachionus plicatilis</name>
    <name type="common">Marine rotifer</name>
    <name type="synonym">Brachionus muelleri</name>
    <dbReference type="NCBI Taxonomy" id="10195"/>
    <lineage>
        <taxon>Eukaryota</taxon>
        <taxon>Metazoa</taxon>
        <taxon>Spiralia</taxon>
        <taxon>Gnathifera</taxon>
        <taxon>Rotifera</taxon>
        <taxon>Eurotatoria</taxon>
        <taxon>Monogononta</taxon>
        <taxon>Pseudotrocha</taxon>
        <taxon>Ploima</taxon>
        <taxon>Brachionidae</taxon>
        <taxon>Brachionus</taxon>
    </lineage>
</organism>